<dbReference type="PANTHER" id="PTHR34218">
    <property type="entry name" value="PEPTIDASE S45 PENICILLIN AMIDASE"/>
    <property type="match status" value="1"/>
</dbReference>
<dbReference type="Pfam" id="PF01804">
    <property type="entry name" value="Penicil_amidase"/>
    <property type="match status" value="1"/>
</dbReference>
<keyword evidence="2 5" id="KW-0732">Signal</keyword>
<dbReference type="SUPFAM" id="SSF56235">
    <property type="entry name" value="N-terminal nucleophile aminohydrolases (Ntn hydrolases)"/>
    <property type="match status" value="1"/>
</dbReference>
<evidence type="ECO:0000256" key="1">
    <source>
        <dbReference type="ARBA" id="ARBA00006586"/>
    </source>
</evidence>
<evidence type="ECO:0000313" key="7">
    <source>
        <dbReference type="Proteomes" id="UP001205861"/>
    </source>
</evidence>
<dbReference type="InterPro" id="IPR043147">
    <property type="entry name" value="Penicillin_amidase_A-knob"/>
</dbReference>
<dbReference type="Gene3D" id="1.10.439.10">
    <property type="entry name" value="Penicillin Amidohydrolase, domain 1"/>
    <property type="match status" value="1"/>
</dbReference>
<evidence type="ECO:0000256" key="2">
    <source>
        <dbReference type="ARBA" id="ARBA00022729"/>
    </source>
</evidence>
<keyword evidence="3" id="KW-0378">Hydrolase</keyword>
<keyword evidence="7" id="KW-1185">Reference proteome</keyword>
<dbReference type="InterPro" id="IPR023343">
    <property type="entry name" value="Penicillin_amidase_dom1"/>
</dbReference>
<dbReference type="InterPro" id="IPR029055">
    <property type="entry name" value="Ntn_hydrolases_N"/>
</dbReference>
<dbReference type="Gene3D" id="2.30.120.10">
    <property type="match status" value="1"/>
</dbReference>
<name>A0ABT2BRG1_9BURK</name>
<evidence type="ECO:0000256" key="4">
    <source>
        <dbReference type="ARBA" id="ARBA00023145"/>
    </source>
</evidence>
<dbReference type="Gene3D" id="3.60.20.10">
    <property type="entry name" value="Glutamine Phosphoribosylpyrophosphate, subunit 1, domain 1"/>
    <property type="match status" value="1"/>
</dbReference>
<evidence type="ECO:0000256" key="5">
    <source>
        <dbReference type="SAM" id="SignalP"/>
    </source>
</evidence>
<dbReference type="Proteomes" id="UP001205861">
    <property type="component" value="Unassembled WGS sequence"/>
</dbReference>
<dbReference type="PANTHER" id="PTHR34218:SF3">
    <property type="entry name" value="ACYL-HOMOSERINE LACTONE ACYLASE PVDQ"/>
    <property type="match status" value="1"/>
</dbReference>
<reference evidence="6 7" key="1">
    <citation type="submission" date="2022-08" db="EMBL/GenBank/DDBJ databases">
        <title>Reclassification of Massilia species as members of the genera Telluria, Duganella, Pseudoduganella, Mokoshia gen. nov. and Zemynaea gen. nov. using orthogonal and non-orthogonal genome-based approaches.</title>
        <authorList>
            <person name="Bowman J.P."/>
        </authorList>
    </citation>
    <scope>NUCLEOTIDE SEQUENCE [LARGE SCALE GENOMIC DNA]</scope>
    <source>
        <strain evidence="6 7">JCM 31607</strain>
    </source>
</reference>
<gene>
    <name evidence="6" type="ORF">NX773_23340</name>
</gene>
<dbReference type="InterPro" id="IPR002692">
    <property type="entry name" value="S45"/>
</dbReference>
<accession>A0ABT2BRG1</accession>
<organism evidence="6 7">
    <name type="scientific">Massilia solisilvae</name>
    <dbReference type="NCBI Taxonomy" id="1811225"/>
    <lineage>
        <taxon>Bacteria</taxon>
        <taxon>Pseudomonadati</taxon>
        <taxon>Pseudomonadota</taxon>
        <taxon>Betaproteobacteria</taxon>
        <taxon>Burkholderiales</taxon>
        <taxon>Oxalobacteraceae</taxon>
        <taxon>Telluria group</taxon>
        <taxon>Massilia</taxon>
    </lineage>
</organism>
<protein>
    <submittedName>
        <fullName evidence="6">Penicillin acylase family protein</fullName>
    </submittedName>
</protein>
<feature type="chain" id="PRO_5047332846" evidence="5">
    <location>
        <begin position="29"/>
        <end position="804"/>
    </location>
</feature>
<dbReference type="Gene3D" id="1.10.1400.10">
    <property type="match status" value="1"/>
</dbReference>
<comment type="caution">
    <text evidence="6">The sequence shown here is derived from an EMBL/GenBank/DDBJ whole genome shotgun (WGS) entry which is preliminary data.</text>
</comment>
<dbReference type="InterPro" id="IPR043146">
    <property type="entry name" value="Penicillin_amidase_N_B-knob"/>
</dbReference>
<comment type="similarity">
    <text evidence="1">Belongs to the peptidase S45 family.</text>
</comment>
<evidence type="ECO:0000256" key="3">
    <source>
        <dbReference type="ARBA" id="ARBA00022801"/>
    </source>
</evidence>
<sequence>MIICPPALAARSASLVRPFLALVAMALAACSPEAEGSATVPAPQPAHAELARTSHGIVHVRAQDFRGLGYGIAYAYAEDNLCMFADSLLTVRGERSQFFGPDAHATKRVKDEYGAASDFIDLKNEDSDFFFKGYLDPAELAAGYAAASIESRDFLEGYAAGYNRYLKDRAGHYPAACNNMPWVRPITAQDMYLVLAEKALHASGEVFAAEIVAGAVEAGKAVTPVAVTSIAHDQDFMQVRLDELTSGKLGSNALALGKEITANGRGVLLGNPHYPWTSTDRFYQAHLTVPGRYDAMGVILGGIPLVVIGFNRDVAWTHTVTTAVHFTTFRLQLDPADPTHTTYLIDGKPMKMTSRTVKVDSLQPDGTRTSRSKTFYFSKQGVVLVKPAAGLGWTSTSVTVLADPNRNNTRLLDQWIGIGTARNVHELKAALDRTVGLPWVNTIATDRFGETLYADASVVPRVGTDKFASDCLLVPQLLTFDGARSACGWGKDPGGIDGIFAPQNAPWMIRTDYVANSNDSYWLTNARALLAGPAPLGFSPLYGKTGIEQKLRTRIGFRQLEEELRKHKPLGLEDVQRLAFANRVHAAELVLPQLLTACKDSRERTVQAACKALSAWDRRAELASRGAVLFREFWNSASAIPGKWAVPFDPADPVNTPSGLASQVMPAMLGALKQAAQKLQGLGIPLDAPLGQYQEDTRNGARVAVHGAIGDIDGSYNSIHMASQLDASGYHNIAWGTSYVQAVTFDEDGPVARAMLVYGQSVDPQSPWYADQVPLFSQKQWPSLPFTEAAIRHDPRYSVQVLND</sequence>
<dbReference type="EMBL" id="JANUGV010000015">
    <property type="protein sequence ID" value="MCS0611099.1"/>
    <property type="molecule type" value="Genomic_DNA"/>
</dbReference>
<proteinExistence type="inferred from homology"/>
<evidence type="ECO:0000313" key="6">
    <source>
        <dbReference type="EMBL" id="MCS0611099.1"/>
    </source>
</evidence>
<feature type="signal peptide" evidence="5">
    <location>
        <begin position="1"/>
        <end position="28"/>
    </location>
</feature>
<keyword evidence="4" id="KW-0865">Zymogen</keyword>
<dbReference type="RefSeq" id="WP_258858628.1">
    <property type="nucleotide sequence ID" value="NZ_JANUGV010000015.1"/>
</dbReference>